<proteinExistence type="inferred from homology"/>
<gene>
    <name evidence="7" type="ORF">HNR44_002942</name>
</gene>
<name>A0A841Q0F6_9BACL</name>
<evidence type="ECO:0000313" key="7">
    <source>
        <dbReference type="EMBL" id="MBB6450952.1"/>
    </source>
</evidence>
<comment type="caution">
    <text evidence="7">The sequence shown here is derived from an EMBL/GenBank/DDBJ whole genome shotgun (WGS) entry which is preliminary data.</text>
</comment>
<dbReference type="InterPro" id="IPR051313">
    <property type="entry name" value="Bact_iron-sidero_bind"/>
</dbReference>
<evidence type="ECO:0000259" key="6">
    <source>
        <dbReference type="PROSITE" id="PS50983"/>
    </source>
</evidence>
<dbReference type="Proteomes" id="UP000568839">
    <property type="component" value="Unassembled WGS sequence"/>
</dbReference>
<evidence type="ECO:0000256" key="5">
    <source>
        <dbReference type="SAM" id="SignalP"/>
    </source>
</evidence>
<dbReference type="PANTHER" id="PTHR30532:SF28">
    <property type="entry name" value="PETROBACTIN-BINDING PROTEIN YCLQ"/>
    <property type="match status" value="1"/>
</dbReference>
<keyword evidence="3" id="KW-0813">Transport</keyword>
<dbReference type="GO" id="GO:1901678">
    <property type="term" value="P:iron coordination entity transport"/>
    <property type="evidence" value="ECO:0007669"/>
    <property type="project" value="UniProtKB-ARBA"/>
</dbReference>
<evidence type="ECO:0000256" key="4">
    <source>
        <dbReference type="ARBA" id="ARBA00022729"/>
    </source>
</evidence>
<dbReference type="PROSITE" id="PS51257">
    <property type="entry name" value="PROKAR_LIPOPROTEIN"/>
    <property type="match status" value="1"/>
</dbReference>
<keyword evidence="4 5" id="KW-0732">Signal</keyword>
<dbReference type="Pfam" id="PF01497">
    <property type="entry name" value="Peripla_BP_2"/>
    <property type="match status" value="1"/>
</dbReference>
<dbReference type="EMBL" id="JACHHJ010000004">
    <property type="protein sequence ID" value="MBB6450952.1"/>
    <property type="molecule type" value="Genomic_DNA"/>
</dbReference>
<dbReference type="PANTHER" id="PTHR30532">
    <property type="entry name" value="IRON III DICITRATE-BINDING PERIPLASMIC PROTEIN"/>
    <property type="match status" value="1"/>
</dbReference>
<dbReference type="Gene3D" id="3.40.50.1980">
    <property type="entry name" value="Nitrogenase molybdenum iron protein domain"/>
    <property type="match status" value="2"/>
</dbReference>
<evidence type="ECO:0000256" key="2">
    <source>
        <dbReference type="ARBA" id="ARBA00008814"/>
    </source>
</evidence>
<organism evidence="7 8">
    <name type="scientific">Geomicrobium halophilum</name>
    <dbReference type="NCBI Taxonomy" id="549000"/>
    <lineage>
        <taxon>Bacteria</taxon>
        <taxon>Bacillati</taxon>
        <taxon>Bacillota</taxon>
        <taxon>Bacilli</taxon>
        <taxon>Bacillales</taxon>
        <taxon>Geomicrobium</taxon>
    </lineage>
</organism>
<feature type="signal peptide" evidence="5">
    <location>
        <begin position="1"/>
        <end position="18"/>
    </location>
</feature>
<dbReference type="InterPro" id="IPR033870">
    <property type="entry name" value="FatB"/>
</dbReference>
<feature type="chain" id="PRO_5038428968" evidence="5">
    <location>
        <begin position="19"/>
        <end position="320"/>
    </location>
</feature>
<dbReference type="AlphaFoldDB" id="A0A841Q0F6"/>
<reference evidence="7 8" key="1">
    <citation type="submission" date="2020-08" db="EMBL/GenBank/DDBJ databases">
        <title>Genomic Encyclopedia of Type Strains, Phase IV (KMG-IV): sequencing the most valuable type-strain genomes for metagenomic binning, comparative biology and taxonomic classification.</title>
        <authorList>
            <person name="Goeker M."/>
        </authorList>
    </citation>
    <scope>NUCLEOTIDE SEQUENCE [LARGE SCALE GENOMIC DNA]</scope>
    <source>
        <strain evidence="7 8">DSM 21769</strain>
    </source>
</reference>
<evidence type="ECO:0000313" key="8">
    <source>
        <dbReference type="Proteomes" id="UP000568839"/>
    </source>
</evidence>
<dbReference type="PROSITE" id="PS50983">
    <property type="entry name" value="FE_B12_PBP"/>
    <property type="match status" value="1"/>
</dbReference>
<keyword evidence="8" id="KW-1185">Reference proteome</keyword>
<evidence type="ECO:0000256" key="1">
    <source>
        <dbReference type="ARBA" id="ARBA00004196"/>
    </source>
</evidence>
<dbReference type="GO" id="GO:0030288">
    <property type="term" value="C:outer membrane-bounded periplasmic space"/>
    <property type="evidence" value="ECO:0007669"/>
    <property type="project" value="TreeGrafter"/>
</dbReference>
<dbReference type="CDD" id="cd01140">
    <property type="entry name" value="FatB"/>
    <property type="match status" value="1"/>
</dbReference>
<sequence>MRKQIFGVIGGLSVTALAACGGGEANETTGNENEEQSSEEEVVVDHDLGETTVPVEPESVVSFDFGVTDSIRALDGNISGIPKANNVPEYLSEFESEEYEDVGSLFEPNFERINEMQPDVIFISGRASDHYDELSEIAPTVFLGRDEENYMEIFEENMETLGEIFAAEDEVNSHLEDIQSMIADVEEQANQSDETGLILSADEGEASAYGPGSRFGIIHDELGVTPADPDISAENHGQTVSFEYIAETDPDYLFVMDRAAAIGESAALDFVTNNELVERTNAVENDNVIELSGDYWYLSDGGLESMKEMIAEIDEGFEES</sequence>
<comment type="similarity">
    <text evidence="2">Belongs to the bacterial solute-binding protein 8 family.</text>
</comment>
<protein>
    <submittedName>
        <fullName evidence="7">Iron complex transport system substrate-binding protein</fullName>
    </submittedName>
</protein>
<dbReference type="InterPro" id="IPR002491">
    <property type="entry name" value="ABC_transptr_periplasmic_BD"/>
</dbReference>
<feature type="domain" description="Fe/B12 periplasmic-binding" evidence="6">
    <location>
        <begin position="59"/>
        <end position="320"/>
    </location>
</feature>
<comment type="subcellular location">
    <subcellularLocation>
        <location evidence="1">Cell envelope</location>
    </subcellularLocation>
</comment>
<accession>A0A841Q0F6</accession>
<evidence type="ECO:0000256" key="3">
    <source>
        <dbReference type="ARBA" id="ARBA00022448"/>
    </source>
</evidence>
<dbReference type="SUPFAM" id="SSF53807">
    <property type="entry name" value="Helical backbone' metal receptor"/>
    <property type="match status" value="1"/>
</dbReference>
<dbReference type="RefSeq" id="WP_184405003.1">
    <property type="nucleotide sequence ID" value="NZ_JACHHJ010000004.1"/>
</dbReference>